<evidence type="ECO:0000313" key="3">
    <source>
        <dbReference type="Proteomes" id="UP000011087"/>
    </source>
</evidence>
<reference evidence="1 3" key="1">
    <citation type="journal article" date="2012" name="Nature">
        <title>Algal genomes reveal evolutionary mosaicism and the fate of nucleomorphs.</title>
        <authorList>
            <consortium name="DOE Joint Genome Institute"/>
            <person name="Curtis B.A."/>
            <person name="Tanifuji G."/>
            <person name="Burki F."/>
            <person name="Gruber A."/>
            <person name="Irimia M."/>
            <person name="Maruyama S."/>
            <person name="Arias M.C."/>
            <person name="Ball S.G."/>
            <person name="Gile G.H."/>
            <person name="Hirakawa Y."/>
            <person name="Hopkins J.F."/>
            <person name="Kuo A."/>
            <person name="Rensing S.A."/>
            <person name="Schmutz J."/>
            <person name="Symeonidi A."/>
            <person name="Elias M."/>
            <person name="Eveleigh R.J."/>
            <person name="Herman E.K."/>
            <person name="Klute M.J."/>
            <person name="Nakayama T."/>
            <person name="Obornik M."/>
            <person name="Reyes-Prieto A."/>
            <person name="Armbrust E.V."/>
            <person name="Aves S.J."/>
            <person name="Beiko R.G."/>
            <person name="Coutinho P."/>
            <person name="Dacks J.B."/>
            <person name="Durnford D.G."/>
            <person name="Fast N.M."/>
            <person name="Green B.R."/>
            <person name="Grisdale C.J."/>
            <person name="Hempel F."/>
            <person name="Henrissat B."/>
            <person name="Hoppner M.P."/>
            <person name="Ishida K."/>
            <person name="Kim E."/>
            <person name="Koreny L."/>
            <person name="Kroth P.G."/>
            <person name="Liu Y."/>
            <person name="Malik S.B."/>
            <person name="Maier U.G."/>
            <person name="McRose D."/>
            <person name="Mock T."/>
            <person name="Neilson J.A."/>
            <person name="Onodera N.T."/>
            <person name="Poole A.M."/>
            <person name="Pritham E.J."/>
            <person name="Richards T.A."/>
            <person name="Rocap G."/>
            <person name="Roy S.W."/>
            <person name="Sarai C."/>
            <person name="Schaack S."/>
            <person name="Shirato S."/>
            <person name="Slamovits C.H."/>
            <person name="Spencer D.F."/>
            <person name="Suzuki S."/>
            <person name="Worden A.Z."/>
            <person name="Zauner S."/>
            <person name="Barry K."/>
            <person name="Bell C."/>
            <person name="Bharti A.K."/>
            <person name="Crow J.A."/>
            <person name="Grimwood J."/>
            <person name="Kramer R."/>
            <person name="Lindquist E."/>
            <person name="Lucas S."/>
            <person name="Salamov A."/>
            <person name="McFadden G.I."/>
            <person name="Lane C.E."/>
            <person name="Keeling P.J."/>
            <person name="Gray M.W."/>
            <person name="Grigoriev I.V."/>
            <person name="Archibald J.M."/>
        </authorList>
    </citation>
    <scope>NUCLEOTIDE SEQUENCE</scope>
    <source>
        <strain evidence="1 3">CCMP2712</strain>
    </source>
</reference>
<gene>
    <name evidence="1" type="ORF">GUITHDRAFT_106944</name>
</gene>
<reference evidence="2" key="3">
    <citation type="submission" date="2016-03" db="UniProtKB">
        <authorList>
            <consortium name="EnsemblProtists"/>
        </authorList>
    </citation>
    <scope>IDENTIFICATION</scope>
</reference>
<evidence type="ECO:0000313" key="1">
    <source>
        <dbReference type="EMBL" id="EKX47031.1"/>
    </source>
</evidence>
<keyword evidence="3" id="KW-1185">Reference proteome</keyword>
<dbReference type="PaxDb" id="55529-EKX47031"/>
<protein>
    <submittedName>
        <fullName evidence="1 2">Uncharacterized protein</fullName>
    </submittedName>
</protein>
<sequence length="280" mass="32091">MRESINKMLQQVKDGVTPWQAAQEVRVRQPRNHARPDTSTRVRSQINSVRPRGEECWFTPKEGHPNNRSELSHWQNANLNDTKEADGQDQIIEFIHARLTRLGWTIQTDCTGKDGVFDLLAKVFDDVEDLQSNWTSCNKMSRPRGWDVVMVFRSVKHVLTVIESAQPERNLQEEMSKVLCELDEAIKSCSANHSSLVDAEEIHHVKPVPVSESEASDDDLNDSLEAIVEVYSRQDYVVQGQDETISLSSRAKQFQHMKVSDLLARSNKILMQEMKEFSLF</sequence>
<proteinExistence type="predicted"/>
<dbReference type="Proteomes" id="UP000011087">
    <property type="component" value="Unassembled WGS sequence"/>
</dbReference>
<reference evidence="3" key="2">
    <citation type="submission" date="2012-11" db="EMBL/GenBank/DDBJ databases">
        <authorList>
            <person name="Kuo A."/>
            <person name="Curtis B.A."/>
            <person name="Tanifuji G."/>
            <person name="Burki F."/>
            <person name="Gruber A."/>
            <person name="Irimia M."/>
            <person name="Maruyama S."/>
            <person name="Arias M.C."/>
            <person name="Ball S.G."/>
            <person name="Gile G.H."/>
            <person name="Hirakawa Y."/>
            <person name="Hopkins J.F."/>
            <person name="Rensing S.A."/>
            <person name="Schmutz J."/>
            <person name="Symeonidi A."/>
            <person name="Elias M."/>
            <person name="Eveleigh R.J."/>
            <person name="Herman E.K."/>
            <person name="Klute M.J."/>
            <person name="Nakayama T."/>
            <person name="Obornik M."/>
            <person name="Reyes-Prieto A."/>
            <person name="Armbrust E.V."/>
            <person name="Aves S.J."/>
            <person name="Beiko R.G."/>
            <person name="Coutinho P."/>
            <person name="Dacks J.B."/>
            <person name="Durnford D.G."/>
            <person name="Fast N.M."/>
            <person name="Green B.R."/>
            <person name="Grisdale C."/>
            <person name="Hempe F."/>
            <person name="Henrissat B."/>
            <person name="Hoppner M.P."/>
            <person name="Ishida K.-I."/>
            <person name="Kim E."/>
            <person name="Koreny L."/>
            <person name="Kroth P.G."/>
            <person name="Liu Y."/>
            <person name="Malik S.-B."/>
            <person name="Maier U.G."/>
            <person name="McRose D."/>
            <person name="Mock T."/>
            <person name="Neilson J.A."/>
            <person name="Onodera N.T."/>
            <person name="Poole A.M."/>
            <person name="Pritham E.J."/>
            <person name="Richards T.A."/>
            <person name="Rocap G."/>
            <person name="Roy S.W."/>
            <person name="Sarai C."/>
            <person name="Schaack S."/>
            <person name="Shirato S."/>
            <person name="Slamovits C.H."/>
            <person name="Spencer D.F."/>
            <person name="Suzuki S."/>
            <person name="Worden A.Z."/>
            <person name="Zauner S."/>
            <person name="Barry K."/>
            <person name="Bell C."/>
            <person name="Bharti A.K."/>
            <person name="Crow J.A."/>
            <person name="Grimwood J."/>
            <person name="Kramer R."/>
            <person name="Lindquist E."/>
            <person name="Lucas S."/>
            <person name="Salamov A."/>
            <person name="McFadden G.I."/>
            <person name="Lane C.E."/>
            <person name="Keeling P.J."/>
            <person name="Gray M.W."/>
            <person name="Grigoriev I.V."/>
            <person name="Archibald J.M."/>
        </authorList>
    </citation>
    <scope>NUCLEOTIDE SEQUENCE</scope>
    <source>
        <strain evidence="3">CCMP2712</strain>
    </source>
</reference>
<dbReference type="KEGG" id="gtt:GUITHDRAFT_106944"/>
<name>L1JEV7_GUITC</name>
<dbReference type="EMBL" id="JH992991">
    <property type="protein sequence ID" value="EKX47031.1"/>
    <property type="molecule type" value="Genomic_DNA"/>
</dbReference>
<accession>L1JEV7</accession>
<dbReference type="GeneID" id="17303774"/>
<dbReference type="AlphaFoldDB" id="L1JEV7"/>
<evidence type="ECO:0000313" key="2">
    <source>
        <dbReference type="EnsemblProtists" id="EKX47031"/>
    </source>
</evidence>
<organism evidence="1">
    <name type="scientific">Guillardia theta (strain CCMP2712)</name>
    <name type="common">Cryptophyte</name>
    <dbReference type="NCBI Taxonomy" id="905079"/>
    <lineage>
        <taxon>Eukaryota</taxon>
        <taxon>Cryptophyceae</taxon>
        <taxon>Pyrenomonadales</taxon>
        <taxon>Geminigeraceae</taxon>
        <taxon>Guillardia</taxon>
    </lineage>
</organism>
<dbReference type="EnsemblProtists" id="EKX47031">
    <property type="protein sequence ID" value="EKX47031"/>
    <property type="gene ID" value="GUITHDRAFT_106944"/>
</dbReference>
<dbReference type="HOGENOM" id="CLU_995514_0_0_1"/>
<dbReference type="RefSeq" id="XP_005834011.1">
    <property type="nucleotide sequence ID" value="XM_005833954.1"/>
</dbReference>